<dbReference type="EMBL" id="RIBY02000091">
    <property type="protein sequence ID" value="KAH9845367.1"/>
    <property type="molecule type" value="Genomic_DNA"/>
</dbReference>
<dbReference type="GO" id="GO:0006487">
    <property type="term" value="P:protein N-linked glycosylation"/>
    <property type="evidence" value="ECO:0007669"/>
    <property type="project" value="TreeGrafter"/>
</dbReference>
<feature type="region of interest" description="Disordered" evidence="4">
    <location>
        <begin position="62"/>
        <end position="95"/>
    </location>
</feature>
<keyword evidence="7" id="KW-1185">Reference proteome</keyword>
<dbReference type="OrthoDB" id="407658at2759"/>
<dbReference type="InterPro" id="IPR029044">
    <property type="entry name" value="Nucleotide-diphossugar_trans"/>
</dbReference>
<dbReference type="Proteomes" id="UP001138500">
    <property type="component" value="Unassembled WGS sequence"/>
</dbReference>
<dbReference type="GO" id="GO:0000139">
    <property type="term" value="C:Golgi membrane"/>
    <property type="evidence" value="ECO:0007669"/>
    <property type="project" value="TreeGrafter"/>
</dbReference>
<evidence type="ECO:0000256" key="5">
    <source>
        <dbReference type="SAM" id="Phobius"/>
    </source>
</evidence>
<proteinExistence type="inferred from homology"/>
<evidence type="ECO:0000256" key="1">
    <source>
        <dbReference type="ARBA" id="ARBA00005664"/>
    </source>
</evidence>
<dbReference type="PANTHER" id="PTHR31306">
    <property type="entry name" value="ALPHA-1,6-MANNOSYLTRANSFERASE MNN11-RELATED"/>
    <property type="match status" value="1"/>
</dbReference>
<name>A0A9W7T0Q1_9PEZI</name>
<evidence type="ECO:0000256" key="4">
    <source>
        <dbReference type="SAM" id="MobiDB-lite"/>
    </source>
</evidence>
<accession>A0A9W7T0Q1</accession>
<keyword evidence="5" id="KW-0472">Membrane</keyword>
<evidence type="ECO:0000256" key="2">
    <source>
        <dbReference type="ARBA" id="ARBA00022676"/>
    </source>
</evidence>
<evidence type="ECO:0000256" key="3">
    <source>
        <dbReference type="ARBA" id="ARBA00022679"/>
    </source>
</evidence>
<feature type="compositionally biased region" description="Polar residues" evidence="4">
    <location>
        <begin position="70"/>
        <end position="80"/>
    </location>
</feature>
<comment type="similarity">
    <text evidence="1">Belongs to the glycosyltransferase 34 family.</text>
</comment>
<evidence type="ECO:0000313" key="6">
    <source>
        <dbReference type="EMBL" id="KAH9845367.1"/>
    </source>
</evidence>
<keyword evidence="5" id="KW-1133">Transmembrane helix</keyword>
<comment type="caution">
    <text evidence="6">The sequence shown here is derived from an EMBL/GenBank/DDBJ whole genome shotgun (WGS) entry which is preliminary data.</text>
</comment>
<keyword evidence="5" id="KW-0812">Transmembrane</keyword>
<sequence>MDFFAVLLRRFGSRSLATALFFVAILLYFAYNWNRPSSWSSPAMKGDTKPWPVPEQSAAASHAESLSSLRPTQVDQTPDETPTPSPAMSPEANSATLDRPFCPLIKVSMLYGSHKFSQLEKALESHRRHCERWKCDFISLGQDLTNRRLYSKQYFLMSALLNEMAKPAEERKQWLMWVDADAILINPSISPCAFLPPDNLQNVYALMTADHQGLNAGIFYLRVHSDSLDLLTQTVDYPMVHPDDDLGWFGEQAAMERVIHSIEAQSKTKGTTSGIAWVPRLWFNAYEFEHGFEGQPGHTIVHFAGLAETRLAHMTNWLTELENNQAKWEIPLEKTFYADDITKFWDEYAANMTEVR</sequence>
<keyword evidence="3 6" id="KW-0808">Transferase</keyword>
<reference evidence="6 7" key="2">
    <citation type="journal article" date="2021" name="Curr. Genet.">
        <title>Genetic response to nitrogen starvation in the aggressive Eucalyptus foliar pathogen Teratosphaeria destructans.</title>
        <authorList>
            <person name="Havenga M."/>
            <person name="Wingfield B.D."/>
            <person name="Wingfield M.J."/>
            <person name="Dreyer L.L."/>
            <person name="Roets F."/>
            <person name="Aylward J."/>
        </authorList>
    </citation>
    <scope>NUCLEOTIDE SEQUENCE [LARGE SCALE GENOMIC DNA]</scope>
    <source>
        <strain evidence="6">CMW44962</strain>
    </source>
</reference>
<dbReference type="GO" id="GO:0016757">
    <property type="term" value="F:glycosyltransferase activity"/>
    <property type="evidence" value="ECO:0007669"/>
    <property type="project" value="UniProtKB-KW"/>
</dbReference>
<gene>
    <name evidence="6" type="ORF">Tdes44962_MAKER06725</name>
</gene>
<reference evidence="6 7" key="1">
    <citation type="journal article" date="2018" name="IMA Fungus">
        <title>IMA Genome-F 10: Nine draft genome sequences of Claviceps purpurea s.lat., including C. arundinis, C. humidiphila, and C. cf. spartinae, pseudomolecules for the pitch canker pathogen Fusarium circinatum, draft genome of Davidsoniella eucalypti, Grosmannia galeiformis, Quambalaria eucalypti, and Teratosphaeria destructans.</title>
        <authorList>
            <person name="Wingfield B.D."/>
            <person name="Liu M."/>
            <person name="Nguyen H.D."/>
            <person name="Lane F.A."/>
            <person name="Morgan S.W."/>
            <person name="De Vos L."/>
            <person name="Wilken P.M."/>
            <person name="Duong T.A."/>
            <person name="Aylward J."/>
            <person name="Coetzee M.P."/>
            <person name="Dadej K."/>
            <person name="De Beer Z.W."/>
            <person name="Findlay W."/>
            <person name="Havenga M."/>
            <person name="Kolarik M."/>
            <person name="Menzies J.G."/>
            <person name="Naidoo K."/>
            <person name="Pochopski O."/>
            <person name="Shoukouhi P."/>
            <person name="Santana Q.C."/>
            <person name="Seifert K.A."/>
            <person name="Soal N."/>
            <person name="Steenkamp E.T."/>
            <person name="Tatham C.T."/>
            <person name="van der Nest M.A."/>
            <person name="Wingfield M.J."/>
        </authorList>
    </citation>
    <scope>NUCLEOTIDE SEQUENCE [LARGE SCALE GENOMIC DNA]</scope>
    <source>
        <strain evidence="6">CMW44962</strain>
    </source>
</reference>
<keyword evidence="2" id="KW-0328">Glycosyltransferase</keyword>
<organism evidence="6 7">
    <name type="scientific">Teratosphaeria destructans</name>
    <dbReference type="NCBI Taxonomy" id="418781"/>
    <lineage>
        <taxon>Eukaryota</taxon>
        <taxon>Fungi</taxon>
        <taxon>Dikarya</taxon>
        <taxon>Ascomycota</taxon>
        <taxon>Pezizomycotina</taxon>
        <taxon>Dothideomycetes</taxon>
        <taxon>Dothideomycetidae</taxon>
        <taxon>Mycosphaerellales</taxon>
        <taxon>Teratosphaeriaceae</taxon>
        <taxon>Teratosphaeria</taxon>
    </lineage>
</organism>
<protein>
    <submittedName>
        <fullName evidence="6">Galactosyl transferase GMA12/MNN10 family protein</fullName>
    </submittedName>
</protein>
<feature type="transmembrane region" description="Helical" evidence="5">
    <location>
        <begin position="12"/>
        <end position="31"/>
    </location>
</feature>
<dbReference type="InterPro" id="IPR008630">
    <property type="entry name" value="Glyco_trans_34"/>
</dbReference>
<dbReference type="AlphaFoldDB" id="A0A9W7T0Q1"/>
<dbReference type="PANTHER" id="PTHR31306:SF8">
    <property type="entry name" value="GLYCOSYLTRANSFERASE FAMILY 34 PROTEIN"/>
    <property type="match status" value="1"/>
</dbReference>
<evidence type="ECO:0000313" key="7">
    <source>
        <dbReference type="Proteomes" id="UP001138500"/>
    </source>
</evidence>
<dbReference type="Gene3D" id="3.90.550.10">
    <property type="entry name" value="Spore Coat Polysaccharide Biosynthesis Protein SpsA, Chain A"/>
    <property type="match status" value="1"/>
</dbReference>